<dbReference type="PANTHER" id="PTHR11647">
    <property type="entry name" value="HYDRANTOINASE/DIHYDROPYRIMIDINASE FAMILY MEMBER"/>
    <property type="match status" value="1"/>
</dbReference>
<dbReference type="GO" id="GO:0005829">
    <property type="term" value="C:cytosol"/>
    <property type="evidence" value="ECO:0007669"/>
    <property type="project" value="TreeGrafter"/>
</dbReference>
<protein>
    <recommendedName>
        <fullName evidence="10">D-hydantoinase/dihydropyrimidinase</fullName>
        <ecNumber evidence="8">3.5.2.2</ecNumber>
    </recommendedName>
</protein>
<accession>A5W1E5</accession>
<dbReference type="CDD" id="cd01314">
    <property type="entry name" value="D-HYD"/>
    <property type="match status" value="1"/>
</dbReference>
<comment type="catalytic activity">
    <reaction evidence="7">
        <text>5,6-dihydrouracil + H2O = 3-(carbamoylamino)propanoate + H(+)</text>
        <dbReference type="Rhea" id="RHEA:16121"/>
        <dbReference type="ChEBI" id="CHEBI:11892"/>
        <dbReference type="ChEBI" id="CHEBI:15377"/>
        <dbReference type="ChEBI" id="CHEBI:15378"/>
        <dbReference type="ChEBI" id="CHEBI:15901"/>
        <dbReference type="EC" id="3.5.2.2"/>
    </reaction>
</comment>
<dbReference type="InterPro" id="IPR011778">
    <property type="entry name" value="Hydantoinase/dihydroPyrase"/>
</dbReference>
<keyword evidence="5 13" id="KW-0378">Hydrolase</keyword>
<evidence type="ECO:0000259" key="12">
    <source>
        <dbReference type="Pfam" id="PF01979"/>
    </source>
</evidence>
<proteinExistence type="inferred from homology"/>
<dbReference type="GO" id="GO:0055086">
    <property type="term" value="P:nucleobase-containing small molecule metabolic process"/>
    <property type="evidence" value="ECO:0007669"/>
    <property type="project" value="UniProtKB-ARBA"/>
</dbReference>
<dbReference type="Gene3D" id="3.20.20.140">
    <property type="entry name" value="Metal-dependent hydrolases"/>
    <property type="match status" value="1"/>
</dbReference>
<keyword evidence="4" id="KW-0479">Metal-binding</keyword>
<feature type="domain" description="Amidohydrolase-related" evidence="12">
    <location>
        <begin position="67"/>
        <end position="453"/>
    </location>
</feature>
<feature type="modified residue" description="N6-carboxylysine" evidence="11">
    <location>
        <position position="167"/>
    </location>
</feature>
<evidence type="ECO:0000256" key="6">
    <source>
        <dbReference type="ARBA" id="ARBA00022833"/>
    </source>
</evidence>
<dbReference type="GO" id="GO:0004157">
    <property type="term" value="F:dihydropyrimidinase activity"/>
    <property type="evidence" value="ECO:0007669"/>
    <property type="project" value="UniProtKB-EC"/>
</dbReference>
<evidence type="ECO:0000256" key="7">
    <source>
        <dbReference type="ARBA" id="ARBA00036696"/>
    </source>
</evidence>
<evidence type="ECO:0000256" key="9">
    <source>
        <dbReference type="ARBA" id="ARBA00054448"/>
    </source>
</evidence>
<organism evidence="13">
    <name type="scientific">Pseudomonas putida (strain ATCC 700007 / DSM 6899 / JCM 31910 / BCRC 17059 / LMG 24140 / F1)</name>
    <dbReference type="NCBI Taxonomy" id="351746"/>
    <lineage>
        <taxon>Bacteria</taxon>
        <taxon>Pseudomonadati</taxon>
        <taxon>Pseudomonadota</taxon>
        <taxon>Gammaproteobacteria</taxon>
        <taxon>Pseudomonadales</taxon>
        <taxon>Pseudomonadaceae</taxon>
        <taxon>Pseudomonas</taxon>
    </lineage>
</organism>
<dbReference type="KEGG" id="ppf:Pput_1802"/>
<dbReference type="InterPro" id="IPR011059">
    <property type="entry name" value="Metal-dep_hydrolase_composite"/>
</dbReference>
<reference evidence="13" key="1">
    <citation type="submission" date="2007-05" db="EMBL/GenBank/DDBJ databases">
        <title>Complete sequence of Pseudomonas putida F1.</title>
        <authorList>
            <consortium name="US DOE Joint Genome Institute"/>
            <person name="Copeland A."/>
            <person name="Lucas S."/>
            <person name="Lapidus A."/>
            <person name="Barry K."/>
            <person name="Detter J.C."/>
            <person name="Glavina del Rio T."/>
            <person name="Hammon N."/>
            <person name="Israni S."/>
            <person name="Dalin E."/>
            <person name="Tice H."/>
            <person name="Pitluck S."/>
            <person name="Chain P."/>
            <person name="Malfatti S."/>
            <person name="Shin M."/>
            <person name="Vergez L."/>
            <person name="Schmutz J."/>
            <person name="Larimer F."/>
            <person name="Land M."/>
            <person name="Hauser L."/>
            <person name="Kyrpides N."/>
            <person name="Lykidis A."/>
            <person name="Parales R."/>
            <person name="Richardson P."/>
        </authorList>
    </citation>
    <scope>NUCLEOTIDE SEQUENCE [LARGE SCALE GENOMIC DNA]</scope>
    <source>
        <strain evidence="13">F1</strain>
    </source>
</reference>
<evidence type="ECO:0000313" key="13">
    <source>
        <dbReference type="EMBL" id="ABQ77955.1"/>
    </source>
</evidence>
<dbReference type="FunFam" id="3.20.20.140:FF:000001">
    <property type="entry name" value="Dihydropyrimidinase like 3"/>
    <property type="match status" value="1"/>
</dbReference>
<evidence type="ECO:0000256" key="1">
    <source>
        <dbReference type="ARBA" id="ARBA00001947"/>
    </source>
</evidence>
<comment type="cofactor">
    <cofactor evidence="1">
        <name>Zn(2+)</name>
        <dbReference type="ChEBI" id="CHEBI:29105"/>
    </cofactor>
</comment>
<evidence type="ECO:0000256" key="4">
    <source>
        <dbReference type="ARBA" id="ARBA00022723"/>
    </source>
</evidence>
<gene>
    <name evidence="13" type="ordered locus">Pput_1802</name>
</gene>
<evidence type="ECO:0000256" key="3">
    <source>
        <dbReference type="ARBA" id="ARBA00011881"/>
    </source>
</evidence>
<dbReference type="eggNOG" id="COG0044">
    <property type="taxonomic scope" value="Bacteria"/>
</dbReference>
<dbReference type="AlphaFoldDB" id="A5W1E5"/>
<dbReference type="EMBL" id="CP000712">
    <property type="protein sequence ID" value="ABQ77955.1"/>
    <property type="molecule type" value="Genomic_DNA"/>
</dbReference>
<dbReference type="InterPro" id="IPR050378">
    <property type="entry name" value="Metallo-dep_Hydrolases_sf"/>
</dbReference>
<dbReference type="EC" id="3.5.2.2" evidence="8"/>
<evidence type="ECO:0000256" key="10">
    <source>
        <dbReference type="ARBA" id="ARBA00074385"/>
    </source>
</evidence>
<keyword evidence="6" id="KW-0862">Zinc</keyword>
<evidence type="ECO:0000256" key="11">
    <source>
        <dbReference type="PIRSR" id="PIRSR611778-50"/>
    </source>
</evidence>
<evidence type="ECO:0000256" key="8">
    <source>
        <dbReference type="ARBA" id="ARBA00039113"/>
    </source>
</evidence>
<comment type="similarity">
    <text evidence="2">Belongs to the metallo-dependent hydrolases superfamily. Hydantoinase/dihydropyrimidinase family.</text>
</comment>
<dbReference type="SUPFAM" id="SSF51556">
    <property type="entry name" value="Metallo-dependent hydrolases"/>
    <property type="match status" value="1"/>
</dbReference>
<comment type="subunit">
    <text evidence="3">Homotetramer.</text>
</comment>
<dbReference type="NCBIfam" id="TIGR02033">
    <property type="entry name" value="D-hydantoinase"/>
    <property type="match status" value="1"/>
</dbReference>
<dbReference type="PANTHER" id="PTHR11647:SF1">
    <property type="entry name" value="COLLAPSIN RESPONSE MEDIATOR PROTEIN"/>
    <property type="match status" value="1"/>
</dbReference>
<comment type="PTM">
    <text evidence="11">Carbamylation allows a single lysine to coordinate two divalent metal cations.</text>
</comment>
<dbReference type="GO" id="GO:0046872">
    <property type="term" value="F:metal ion binding"/>
    <property type="evidence" value="ECO:0007669"/>
    <property type="project" value="UniProtKB-KW"/>
</dbReference>
<dbReference type="InterPro" id="IPR032466">
    <property type="entry name" value="Metal_Hydrolase"/>
</dbReference>
<dbReference type="HOGENOM" id="CLU_015572_2_0_6"/>
<evidence type="ECO:0000256" key="2">
    <source>
        <dbReference type="ARBA" id="ARBA00008829"/>
    </source>
</evidence>
<dbReference type="SUPFAM" id="SSF51338">
    <property type="entry name" value="Composite domain of metallo-dependent hydrolases"/>
    <property type="match status" value="2"/>
</dbReference>
<dbReference type="InterPro" id="IPR006680">
    <property type="entry name" value="Amidohydro-rel"/>
</dbReference>
<name>A5W1E5_PSEP1</name>
<comment type="function">
    <text evidence="9">Catalyzes the hydrolysis of dihydropyrimidines and of the structurally related DL-5-mono-substituted hydantoins, to produce N-carbamoyl-D-amino acids.</text>
</comment>
<dbReference type="Pfam" id="PF01979">
    <property type="entry name" value="Amidohydro_1"/>
    <property type="match status" value="1"/>
</dbReference>
<evidence type="ECO:0000256" key="5">
    <source>
        <dbReference type="ARBA" id="ARBA00022801"/>
    </source>
</evidence>
<dbReference type="GO" id="GO:0072527">
    <property type="term" value="P:pyrimidine-containing compound metabolic process"/>
    <property type="evidence" value="ECO:0007669"/>
    <property type="project" value="UniProtKB-ARBA"/>
</dbReference>
<dbReference type="Gene3D" id="2.30.40.10">
    <property type="entry name" value="Urease, subunit C, domain 1"/>
    <property type="match status" value="1"/>
</dbReference>
<sequence length="496" mass="54425">MTMQRTGQDRSACEENGMSLLIRGATVVTHEERYPADVLCADGLIRAIGQNLEPPTDCEILDGSGQYLMPGGIDPHTHMQLPFMGTVASEDFFSGTAAGLAGGTTSIIDFVIPNPQQSLLEAFHTWRGWAQKSASDYGFHVAITWWSEQVAEEMGELVAKHGVNSFKHFMAYKNAIMAADDTLVASFERCLQLGAVPTVHAENGELVYHLQKKLLAQGMTGPEAHPLSRPSQVEGEAASRAIRIAETLGTPLYLVHISSREALDEIAYARGKGQPVYGEVLPGHLLLDDSVYRDPDWATAAGYVMSPPFRPREHQEALWRGLQSGNLHTTATDHCCFCAEQKAMGRDDFSRIPNGTAGIEDRMAVLWDAGVNSGRLSMHEFVALTSTNTAKIFNLFPRKGAIRVGADADLVLWDPQGTRTISAKTHHQQVDFNIFEGRTVRGIPSHTISQGKVLWADGDLRAEPGAGRYVERPAYPAVYEVLGRRAEHQRPMPVQR</sequence>
<dbReference type="MEROPS" id="M38.973"/>